<gene>
    <name evidence="2" type="ORF">NK662_11645</name>
</gene>
<evidence type="ECO:0000256" key="1">
    <source>
        <dbReference type="SAM" id="MobiDB-lite"/>
    </source>
</evidence>
<feature type="compositionally biased region" description="Basic and acidic residues" evidence="1">
    <location>
        <begin position="64"/>
        <end position="84"/>
    </location>
</feature>
<accession>A0AA41XA90</accession>
<feature type="compositionally biased region" description="Basic and acidic residues" evidence="1">
    <location>
        <begin position="31"/>
        <end position="55"/>
    </location>
</feature>
<dbReference type="EMBL" id="JANCLT010000005">
    <property type="protein sequence ID" value="MCP8969195.1"/>
    <property type="molecule type" value="Genomic_DNA"/>
</dbReference>
<evidence type="ECO:0000313" key="3">
    <source>
        <dbReference type="Proteomes" id="UP001156102"/>
    </source>
</evidence>
<sequence length="84" mass="9262">MSVSSIGTKAGSVNCGQEEISIYLLPALKQSKEEQTAEEVKDMAKRTSNDSKMQELQKSSQQMNREKQPGYGDKKLEGPDKPSV</sequence>
<keyword evidence="3" id="KW-1185">Reference proteome</keyword>
<dbReference type="RefSeq" id="WP_254759108.1">
    <property type="nucleotide sequence ID" value="NZ_JANCLT010000005.1"/>
</dbReference>
<feature type="region of interest" description="Disordered" evidence="1">
    <location>
        <begin position="31"/>
        <end position="84"/>
    </location>
</feature>
<reference evidence="2" key="1">
    <citation type="submission" date="2022-07" db="EMBL/GenBank/DDBJ databases">
        <authorList>
            <person name="Li W.-J."/>
            <person name="Deng Q.-Q."/>
        </authorList>
    </citation>
    <scope>NUCLEOTIDE SEQUENCE</scope>
    <source>
        <strain evidence="2">SYSU M60031</strain>
    </source>
</reference>
<proteinExistence type="predicted"/>
<name>A0AA41XA90_9BACI</name>
<evidence type="ECO:0000313" key="2">
    <source>
        <dbReference type="EMBL" id="MCP8969195.1"/>
    </source>
</evidence>
<comment type="caution">
    <text evidence="2">The sequence shown here is derived from an EMBL/GenBank/DDBJ whole genome shotgun (WGS) entry which is preliminary data.</text>
</comment>
<protein>
    <submittedName>
        <fullName evidence="2">Uncharacterized protein</fullName>
    </submittedName>
</protein>
<dbReference type="AlphaFoldDB" id="A0AA41XA90"/>
<dbReference type="Proteomes" id="UP001156102">
    <property type="component" value="Unassembled WGS sequence"/>
</dbReference>
<organism evidence="2 3">
    <name type="scientific">Ectobacillus ponti</name>
    <dbReference type="NCBI Taxonomy" id="2961894"/>
    <lineage>
        <taxon>Bacteria</taxon>
        <taxon>Bacillati</taxon>
        <taxon>Bacillota</taxon>
        <taxon>Bacilli</taxon>
        <taxon>Bacillales</taxon>
        <taxon>Bacillaceae</taxon>
        <taxon>Ectobacillus</taxon>
    </lineage>
</organism>